<dbReference type="EnsemblProtists" id="EOD15906">
    <property type="protein sequence ID" value="EOD15906"/>
    <property type="gene ID" value="EMIHUDRAFT_459230"/>
</dbReference>
<dbReference type="Gene3D" id="3.30.40.10">
    <property type="entry name" value="Zinc/RING finger domain, C3HC4 (zinc finger)"/>
    <property type="match status" value="1"/>
</dbReference>
<evidence type="ECO:0000313" key="7">
    <source>
        <dbReference type="EnsemblProtists" id="EOD15906"/>
    </source>
</evidence>
<evidence type="ECO:0000256" key="1">
    <source>
        <dbReference type="ARBA" id="ARBA00022723"/>
    </source>
</evidence>
<dbReference type="eggNOG" id="KOG0311">
    <property type="taxonomic scope" value="Eukaryota"/>
</dbReference>
<keyword evidence="1" id="KW-0479">Metal-binding</keyword>
<protein>
    <recommendedName>
        <fullName evidence="6">RING-type domain-containing protein</fullName>
    </recommendedName>
</protein>
<sequence length="347" mass="36153">MASATERPIETGAGALSSVEIDVLNLELRCPICLELMSEPVATACLHRFCAGCIEKCLRIGKQECPSCRRPVATRRSLRKDTNFSKLISTFYPDLQAFMEQERLRSQALSEEHRGRHAQQMRMLWGARRAVAADASHRNLTPRAPLAAAPGDGDGESDGEGEEDSDGEGGEGGDGEGEGEGEEDEGEEDEGEEDEEGEGEVAAGRAEAAGGEPAGGAAGPANGKAALPRAAALPGHSLGGGSRGEAGEAAARRPVGLVLRRHPLEESLDPLTKDYVTVDKAAALLAEGAVNAECLASVEAAPFEACYAGAWWQAEGGGEALEERVGSAKGLVCACQEPLASLGHQRA</sequence>
<dbReference type="InterPro" id="IPR001841">
    <property type="entry name" value="Znf_RING"/>
</dbReference>
<evidence type="ECO:0000313" key="8">
    <source>
        <dbReference type="Proteomes" id="UP000013827"/>
    </source>
</evidence>
<dbReference type="AlphaFoldDB" id="A0A0D3IXC1"/>
<dbReference type="Proteomes" id="UP000013827">
    <property type="component" value="Unassembled WGS sequence"/>
</dbReference>
<dbReference type="SMART" id="SM00184">
    <property type="entry name" value="RING"/>
    <property type="match status" value="1"/>
</dbReference>
<keyword evidence="3" id="KW-0862">Zinc</keyword>
<dbReference type="InterPro" id="IPR018957">
    <property type="entry name" value="Znf_C3HC4_RING-type"/>
</dbReference>
<dbReference type="GeneID" id="17262055"/>
<feature type="region of interest" description="Disordered" evidence="5">
    <location>
        <begin position="136"/>
        <end position="224"/>
    </location>
</feature>
<reference evidence="7" key="2">
    <citation type="submission" date="2024-10" db="UniProtKB">
        <authorList>
            <consortium name="EnsemblProtists"/>
        </authorList>
    </citation>
    <scope>IDENTIFICATION</scope>
</reference>
<reference evidence="8" key="1">
    <citation type="journal article" date="2013" name="Nature">
        <title>Pan genome of the phytoplankton Emiliania underpins its global distribution.</title>
        <authorList>
            <person name="Read B.A."/>
            <person name="Kegel J."/>
            <person name="Klute M.J."/>
            <person name="Kuo A."/>
            <person name="Lefebvre S.C."/>
            <person name="Maumus F."/>
            <person name="Mayer C."/>
            <person name="Miller J."/>
            <person name="Monier A."/>
            <person name="Salamov A."/>
            <person name="Young J."/>
            <person name="Aguilar M."/>
            <person name="Claverie J.M."/>
            <person name="Frickenhaus S."/>
            <person name="Gonzalez K."/>
            <person name="Herman E.K."/>
            <person name="Lin Y.C."/>
            <person name="Napier J."/>
            <person name="Ogata H."/>
            <person name="Sarno A.F."/>
            <person name="Shmutz J."/>
            <person name="Schroeder D."/>
            <person name="de Vargas C."/>
            <person name="Verret F."/>
            <person name="von Dassow P."/>
            <person name="Valentin K."/>
            <person name="Van de Peer Y."/>
            <person name="Wheeler G."/>
            <person name="Dacks J.B."/>
            <person name="Delwiche C.F."/>
            <person name="Dyhrman S.T."/>
            <person name="Glockner G."/>
            <person name="John U."/>
            <person name="Richards T."/>
            <person name="Worden A.Z."/>
            <person name="Zhang X."/>
            <person name="Grigoriev I.V."/>
            <person name="Allen A.E."/>
            <person name="Bidle K."/>
            <person name="Borodovsky M."/>
            <person name="Bowler C."/>
            <person name="Brownlee C."/>
            <person name="Cock J.M."/>
            <person name="Elias M."/>
            <person name="Gladyshev V.N."/>
            <person name="Groth M."/>
            <person name="Guda C."/>
            <person name="Hadaegh A."/>
            <person name="Iglesias-Rodriguez M.D."/>
            <person name="Jenkins J."/>
            <person name="Jones B.M."/>
            <person name="Lawson T."/>
            <person name="Leese F."/>
            <person name="Lindquist E."/>
            <person name="Lobanov A."/>
            <person name="Lomsadze A."/>
            <person name="Malik S.B."/>
            <person name="Marsh M.E."/>
            <person name="Mackinder L."/>
            <person name="Mock T."/>
            <person name="Mueller-Roeber B."/>
            <person name="Pagarete A."/>
            <person name="Parker M."/>
            <person name="Probert I."/>
            <person name="Quesneville H."/>
            <person name="Raines C."/>
            <person name="Rensing S.A."/>
            <person name="Riano-Pachon D.M."/>
            <person name="Richier S."/>
            <person name="Rokitta S."/>
            <person name="Shiraiwa Y."/>
            <person name="Soanes D.M."/>
            <person name="van der Giezen M."/>
            <person name="Wahlund T.M."/>
            <person name="Williams B."/>
            <person name="Wilson W."/>
            <person name="Wolfe G."/>
            <person name="Wurch L.L."/>
        </authorList>
    </citation>
    <scope>NUCLEOTIDE SEQUENCE</scope>
</reference>
<evidence type="ECO:0000256" key="2">
    <source>
        <dbReference type="ARBA" id="ARBA00022771"/>
    </source>
</evidence>
<dbReference type="UniPathway" id="UPA00143"/>
<evidence type="ECO:0000256" key="5">
    <source>
        <dbReference type="SAM" id="MobiDB-lite"/>
    </source>
</evidence>
<feature type="domain" description="RING-type" evidence="6">
    <location>
        <begin position="30"/>
        <end position="69"/>
    </location>
</feature>
<dbReference type="CDD" id="cd16531">
    <property type="entry name" value="RING-HC_RING1-like"/>
    <property type="match status" value="1"/>
</dbReference>
<evidence type="ECO:0000256" key="4">
    <source>
        <dbReference type="PROSITE-ProRule" id="PRU00175"/>
    </source>
</evidence>
<dbReference type="GO" id="GO:0008270">
    <property type="term" value="F:zinc ion binding"/>
    <property type="evidence" value="ECO:0007669"/>
    <property type="project" value="UniProtKB-KW"/>
</dbReference>
<dbReference type="InterPro" id="IPR017907">
    <property type="entry name" value="Znf_RING_CS"/>
</dbReference>
<feature type="compositionally biased region" description="Acidic residues" evidence="5">
    <location>
        <begin position="153"/>
        <end position="199"/>
    </location>
</feature>
<keyword evidence="8" id="KW-1185">Reference proteome</keyword>
<dbReference type="InterPro" id="IPR013083">
    <property type="entry name" value="Znf_RING/FYVE/PHD"/>
</dbReference>
<dbReference type="PROSITE" id="PS00518">
    <property type="entry name" value="ZF_RING_1"/>
    <property type="match status" value="1"/>
</dbReference>
<proteinExistence type="predicted"/>
<dbReference type="PROSITE" id="PS50089">
    <property type="entry name" value="ZF_RING_2"/>
    <property type="match status" value="1"/>
</dbReference>
<dbReference type="Pfam" id="PF00097">
    <property type="entry name" value="zf-C3HC4"/>
    <property type="match status" value="1"/>
</dbReference>
<accession>A0A0D3IXC1</accession>
<dbReference type="KEGG" id="ehx:EMIHUDRAFT_459230"/>
<dbReference type="PANTHER" id="PTHR46537:SF3">
    <property type="entry name" value="E3 UBIQUITIN-PROTEIN LIGASE RING1A"/>
    <property type="match status" value="1"/>
</dbReference>
<dbReference type="InterPro" id="IPR044592">
    <property type="entry name" value="RING1A/B"/>
</dbReference>
<dbReference type="STRING" id="2903.R1DYU0"/>
<dbReference type="RefSeq" id="XP_005768335.1">
    <property type="nucleotide sequence ID" value="XM_005768278.1"/>
</dbReference>
<dbReference type="PaxDb" id="2903-EOD15906"/>
<organism evidence="7 8">
    <name type="scientific">Emiliania huxleyi (strain CCMP1516)</name>
    <dbReference type="NCBI Taxonomy" id="280463"/>
    <lineage>
        <taxon>Eukaryota</taxon>
        <taxon>Haptista</taxon>
        <taxon>Haptophyta</taxon>
        <taxon>Prymnesiophyceae</taxon>
        <taxon>Isochrysidales</taxon>
        <taxon>Noelaerhabdaceae</taxon>
        <taxon>Emiliania</taxon>
    </lineage>
</organism>
<dbReference type="PANTHER" id="PTHR46537">
    <property type="entry name" value="OS11G0578200 PROTEIN"/>
    <property type="match status" value="1"/>
</dbReference>
<name>A0A0D3IXC1_EMIH1</name>
<dbReference type="HOGENOM" id="CLU_800314_0_0_1"/>
<evidence type="ECO:0000259" key="6">
    <source>
        <dbReference type="PROSITE" id="PS50089"/>
    </source>
</evidence>
<keyword evidence="2 4" id="KW-0863">Zinc-finger</keyword>
<dbReference type="SUPFAM" id="SSF57850">
    <property type="entry name" value="RING/U-box"/>
    <property type="match status" value="1"/>
</dbReference>
<feature type="compositionally biased region" description="Low complexity" evidence="5">
    <location>
        <begin position="200"/>
        <end position="211"/>
    </location>
</feature>
<evidence type="ECO:0000256" key="3">
    <source>
        <dbReference type="ARBA" id="ARBA00022833"/>
    </source>
</evidence>